<dbReference type="Gene3D" id="1.25.40.390">
    <property type="match status" value="1"/>
</dbReference>
<evidence type="ECO:0000313" key="3">
    <source>
        <dbReference type="Proteomes" id="UP000183200"/>
    </source>
</evidence>
<sequence>MKKILKTYLLSLLTIAMAFSACKKFGDTNIDPTRSSNLDPSVQLSLIQLRFSGDLNVNERTTFMMTMPLVQHIAGPYSNRWGGIYFRDPNIMGVLWEDSYGTDLVNVVDAVKRTTNVPDKTNLNAICRIMKVYNFARMTDLYGDLPYSEAGLGTKAKFDTQEEIYTSFFQELKAARAQLDGAKDIVKGDLFYGGDINAWKKFASSLHLRLAMRLVKRDPAKAQAEAQQAYNEGVFTSNGDVCKLDHEDVQNPYEDGKGNIRGNAVSASFFNGGGVPGRFTTPFLDQLRVTNDPRMKYMVKYYVDIPGGNPLSRIDLTEPLVEKVGYVGVIPGRYIWDGFLSNVIVDIPGKGAYTAVNNDQKAQPANFLLRFNAPFLHLTYSEVELLLAEATVRFGASFGGTAASHYEKGLTAAFQQLSFFPGGPTVPANEINTFIQGNQLIPGREIETINKQLWITLFLNGPEAYANWRRSGFPNLIPAVGDSETGESLTIPRRFEYPFTEEEQNKENFQKVLPALGGVDSWTKRVWWDKE</sequence>
<reference evidence="3" key="1">
    <citation type="submission" date="2016-10" db="EMBL/GenBank/DDBJ databases">
        <authorList>
            <person name="Varghese N."/>
            <person name="Submissions S."/>
        </authorList>
    </citation>
    <scope>NUCLEOTIDE SEQUENCE [LARGE SCALE GENOMIC DNA]</scope>
    <source>
        <strain evidence="3">DSM 19110</strain>
    </source>
</reference>
<dbReference type="RefSeq" id="WP_074611506.1">
    <property type="nucleotide sequence ID" value="NZ_FNGY01000009.1"/>
</dbReference>
<accession>A0A1H0EGX6</accession>
<organism evidence="2 3">
    <name type="scientific">Pedobacter steynii</name>
    <dbReference type="NCBI Taxonomy" id="430522"/>
    <lineage>
        <taxon>Bacteria</taxon>
        <taxon>Pseudomonadati</taxon>
        <taxon>Bacteroidota</taxon>
        <taxon>Sphingobacteriia</taxon>
        <taxon>Sphingobacteriales</taxon>
        <taxon>Sphingobacteriaceae</taxon>
        <taxon>Pedobacter</taxon>
    </lineage>
</organism>
<dbReference type="AlphaFoldDB" id="A0A1H0EGX6"/>
<dbReference type="EMBL" id="FNGY01000009">
    <property type="protein sequence ID" value="SDN81737.1"/>
    <property type="molecule type" value="Genomic_DNA"/>
</dbReference>
<protein>
    <submittedName>
        <fullName evidence="2">Starch-binding associating with outer membrane</fullName>
    </submittedName>
</protein>
<gene>
    <name evidence="2" type="ORF">SAMN05421820_109287</name>
</gene>
<dbReference type="InterPro" id="IPR011990">
    <property type="entry name" value="TPR-like_helical_dom_sf"/>
</dbReference>
<name>A0A1H0EGX6_9SPHI</name>
<dbReference type="PROSITE" id="PS51257">
    <property type="entry name" value="PROKAR_LIPOPROTEIN"/>
    <property type="match status" value="1"/>
</dbReference>
<dbReference type="Pfam" id="PF12771">
    <property type="entry name" value="SusD-like_2"/>
    <property type="match status" value="1"/>
</dbReference>
<feature type="signal peptide" evidence="1">
    <location>
        <begin position="1"/>
        <end position="20"/>
    </location>
</feature>
<evidence type="ECO:0000313" key="2">
    <source>
        <dbReference type="EMBL" id="SDN81737.1"/>
    </source>
</evidence>
<dbReference type="InterPro" id="IPR041662">
    <property type="entry name" value="SusD-like_2"/>
</dbReference>
<evidence type="ECO:0000256" key="1">
    <source>
        <dbReference type="SAM" id="SignalP"/>
    </source>
</evidence>
<dbReference type="Proteomes" id="UP000183200">
    <property type="component" value="Unassembled WGS sequence"/>
</dbReference>
<dbReference type="SUPFAM" id="SSF48452">
    <property type="entry name" value="TPR-like"/>
    <property type="match status" value="1"/>
</dbReference>
<dbReference type="STRING" id="430522.BFS30_04625"/>
<feature type="chain" id="PRO_5010296218" evidence="1">
    <location>
        <begin position="21"/>
        <end position="531"/>
    </location>
</feature>
<keyword evidence="1" id="KW-0732">Signal</keyword>
<proteinExistence type="predicted"/>
<keyword evidence="3" id="KW-1185">Reference proteome</keyword>